<dbReference type="SUPFAM" id="SSF51445">
    <property type="entry name" value="(Trans)glycosidases"/>
    <property type="match status" value="1"/>
</dbReference>
<dbReference type="PRINTS" id="PR01217">
    <property type="entry name" value="PRICHEXTENSN"/>
</dbReference>
<dbReference type="GO" id="GO:0009986">
    <property type="term" value="C:cell surface"/>
    <property type="evidence" value="ECO:0007669"/>
    <property type="project" value="TreeGrafter"/>
</dbReference>
<accession>A0A8H6LA76</accession>
<dbReference type="OrthoDB" id="941679at2759"/>
<evidence type="ECO:0000256" key="3">
    <source>
        <dbReference type="ARBA" id="ARBA00022801"/>
    </source>
</evidence>
<evidence type="ECO:0000256" key="4">
    <source>
        <dbReference type="SAM" id="MobiDB-lite"/>
    </source>
</evidence>
<evidence type="ECO:0000256" key="5">
    <source>
        <dbReference type="SAM" id="SignalP"/>
    </source>
</evidence>
<dbReference type="RefSeq" id="XP_037170480.1">
    <property type="nucleotide sequence ID" value="XM_037302973.1"/>
</dbReference>
<feature type="compositionally biased region" description="Low complexity" evidence="4">
    <location>
        <begin position="159"/>
        <end position="172"/>
    </location>
</feature>
<dbReference type="PANTHER" id="PTHR16631">
    <property type="entry name" value="GLUCAN 1,3-BETA-GLUCOSIDASE"/>
    <property type="match status" value="1"/>
</dbReference>
<dbReference type="GO" id="GO:0071555">
    <property type="term" value="P:cell wall organization"/>
    <property type="evidence" value="ECO:0007669"/>
    <property type="project" value="TreeGrafter"/>
</dbReference>
<evidence type="ECO:0000256" key="2">
    <source>
        <dbReference type="ARBA" id="ARBA00008773"/>
    </source>
</evidence>
<keyword evidence="7" id="KW-1185">Reference proteome</keyword>
<comment type="subcellular location">
    <subcellularLocation>
        <location evidence="1">Cell envelope</location>
    </subcellularLocation>
</comment>
<name>A0A8H6LA76_9LECA</name>
<comment type="caution">
    <text evidence="6">The sequence shown here is derived from an EMBL/GenBank/DDBJ whole genome shotgun (WGS) entry which is preliminary data.</text>
</comment>
<gene>
    <name evidence="6" type="ORF">HO173_001027</name>
</gene>
<feature type="chain" id="PRO_5034485522" evidence="5">
    <location>
        <begin position="20"/>
        <end position="428"/>
    </location>
</feature>
<dbReference type="Gene3D" id="3.20.20.80">
    <property type="entry name" value="Glycosidases"/>
    <property type="match status" value="2"/>
</dbReference>
<organism evidence="6 7">
    <name type="scientific">Letharia columbiana</name>
    <dbReference type="NCBI Taxonomy" id="112416"/>
    <lineage>
        <taxon>Eukaryota</taxon>
        <taxon>Fungi</taxon>
        <taxon>Dikarya</taxon>
        <taxon>Ascomycota</taxon>
        <taxon>Pezizomycotina</taxon>
        <taxon>Lecanoromycetes</taxon>
        <taxon>OSLEUM clade</taxon>
        <taxon>Lecanoromycetidae</taxon>
        <taxon>Lecanorales</taxon>
        <taxon>Lecanorineae</taxon>
        <taxon>Parmeliaceae</taxon>
        <taxon>Letharia</taxon>
    </lineage>
</organism>
<dbReference type="AlphaFoldDB" id="A0A8H6LA76"/>
<proteinExistence type="inferred from homology"/>
<keyword evidence="5" id="KW-0732">Signal</keyword>
<dbReference type="EMBL" id="JACCJC010000002">
    <property type="protein sequence ID" value="KAF6241232.1"/>
    <property type="molecule type" value="Genomic_DNA"/>
</dbReference>
<evidence type="ECO:0000256" key="1">
    <source>
        <dbReference type="ARBA" id="ARBA00004196"/>
    </source>
</evidence>
<dbReference type="PANTHER" id="PTHR16631:SF14">
    <property type="entry name" value="FAMILY 17 GLUCOSIDASE SCW10-RELATED"/>
    <property type="match status" value="1"/>
</dbReference>
<dbReference type="GO" id="GO:0009277">
    <property type="term" value="C:fungal-type cell wall"/>
    <property type="evidence" value="ECO:0007669"/>
    <property type="project" value="TreeGrafter"/>
</dbReference>
<dbReference type="GO" id="GO:0005576">
    <property type="term" value="C:extracellular region"/>
    <property type="evidence" value="ECO:0007669"/>
    <property type="project" value="TreeGrafter"/>
</dbReference>
<feature type="region of interest" description="Disordered" evidence="4">
    <location>
        <begin position="75"/>
        <end position="172"/>
    </location>
</feature>
<sequence>MRAGLLIIGCVALLRLSTAQLHDHLKHHHAKRQDVCSDVVTDVVTDIKYVTYDSEDVIVYVNDANQPVSTTTVYKGLVPHTPAPTPSNPPAPPAESPSNTPAPPPESPSTPPAPPSKSPSSPLVAPKPKPSTPAPAPSPVSQPTEAMAPAPSPNPSQNPSPEESGSSGPGFSSAVAYTPYNADQSCKSASQVAADFQKISGYEVVRLYGTDCNQISNVIAATHSSVKLLLGIFDINSLQSEVQIISSAVNGDWSLVNSVSVGNELVNTGQASASQVVAALGTAKAALKAAGYNGPIATVDTMMAMKNNIELCTASDFCAINCHAFFDGNTLPEDAGQFVQNWVKQISEAAGGKTTIVTESGWPHQGDPNNKAIPSPENQAAAIASLKAAFGGGSNLVMYNSYNDLWKSDSADTFGAEKYWGILGDSPG</sequence>
<comment type="similarity">
    <text evidence="2">Belongs to the glycosyl hydrolase 17 family.</text>
</comment>
<reference evidence="6 7" key="1">
    <citation type="journal article" date="2020" name="Genomics">
        <title>Complete, high-quality genomes from long-read metagenomic sequencing of two wolf lichen thalli reveals enigmatic genome architecture.</title>
        <authorList>
            <person name="McKenzie S.K."/>
            <person name="Walston R.F."/>
            <person name="Allen J.L."/>
        </authorList>
    </citation>
    <scope>NUCLEOTIDE SEQUENCE [LARGE SCALE GENOMIC DNA]</scope>
    <source>
        <strain evidence="6">WasteWater2</strain>
    </source>
</reference>
<evidence type="ECO:0000313" key="6">
    <source>
        <dbReference type="EMBL" id="KAF6241232.1"/>
    </source>
</evidence>
<dbReference type="InterPro" id="IPR050732">
    <property type="entry name" value="Beta-glucan_modifiers"/>
</dbReference>
<dbReference type="GO" id="GO:0042973">
    <property type="term" value="F:glucan endo-1,3-beta-D-glucosidase activity"/>
    <property type="evidence" value="ECO:0007669"/>
    <property type="project" value="TreeGrafter"/>
</dbReference>
<dbReference type="GeneID" id="59282705"/>
<protein>
    <submittedName>
        <fullName evidence="6">Uncharacterized protein</fullName>
    </submittedName>
</protein>
<feature type="compositionally biased region" description="Pro residues" evidence="4">
    <location>
        <begin position="125"/>
        <end position="140"/>
    </location>
</feature>
<dbReference type="InterPro" id="IPR017853">
    <property type="entry name" value="GH"/>
</dbReference>
<dbReference type="Proteomes" id="UP000578531">
    <property type="component" value="Unassembled WGS sequence"/>
</dbReference>
<keyword evidence="3" id="KW-0378">Hydrolase</keyword>
<feature type="signal peptide" evidence="5">
    <location>
        <begin position="1"/>
        <end position="19"/>
    </location>
</feature>
<evidence type="ECO:0000313" key="7">
    <source>
        <dbReference type="Proteomes" id="UP000578531"/>
    </source>
</evidence>
<feature type="compositionally biased region" description="Pro residues" evidence="4">
    <location>
        <begin position="81"/>
        <end position="117"/>
    </location>
</feature>